<evidence type="ECO:0000313" key="8">
    <source>
        <dbReference type="EMBL" id="OLP52012.1"/>
    </source>
</evidence>
<evidence type="ECO:0000256" key="4">
    <source>
        <dbReference type="ARBA" id="ARBA00022989"/>
    </source>
</evidence>
<feature type="transmembrane region" description="Helical" evidence="6">
    <location>
        <begin position="12"/>
        <end position="31"/>
    </location>
</feature>
<protein>
    <submittedName>
        <fullName evidence="7">Amino acid transporter</fullName>
    </submittedName>
</protein>
<keyword evidence="9" id="KW-1185">Reference proteome</keyword>
<feature type="transmembrane region" description="Helical" evidence="6">
    <location>
        <begin position="221"/>
        <end position="246"/>
    </location>
</feature>
<feature type="transmembrane region" description="Helical" evidence="6">
    <location>
        <begin position="43"/>
        <end position="62"/>
    </location>
</feature>
<dbReference type="PANTHER" id="PTHR42770">
    <property type="entry name" value="AMINO ACID TRANSPORTER-RELATED"/>
    <property type="match status" value="1"/>
</dbReference>
<comment type="subcellular location">
    <subcellularLocation>
        <location evidence="1">Cell membrane</location>
        <topology evidence="1">Multi-pass membrane protein</topology>
    </subcellularLocation>
</comment>
<dbReference type="PANTHER" id="PTHR42770:SF13">
    <property type="entry name" value="L-METHIONINE_BRANCHED-CHAIN AMINO ACID EXPORTER YJEH"/>
    <property type="match status" value="1"/>
</dbReference>
<reference evidence="8 9" key="1">
    <citation type="submission" date="2016-09" db="EMBL/GenBank/DDBJ databases">
        <title>Rhizobium oryziradicis sp. nov., isolated from the root of rice.</title>
        <authorList>
            <person name="Zhao J."/>
            <person name="Zhang X."/>
        </authorList>
    </citation>
    <scope>NUCLEOTIDE SEQUENCE [LARGE SCALE GENOMIC DNA]</scope>
    <source>
        <strain evidence="8 9">14971</strain>
    </source>
</reference>
<feature type="transmembrane region" description="Helical" evidence="6">
    <location>
        <begin position="270"/>
        <end position="292"/>
    </location>
</feature>
<dbReference type="Gene3D" id="1.20.1740.10">
    <property type="entry name" value="Amino acid/polyamine transporter I"/>
    <property type="match status" value="1"/>
</dbReference>
<feature type="transmembrane region" description="Helical" evidence="6">
    <location>
        <begin position="152"/>
        <end position="171"/>
    </location>
</feature>
<evidence type="ECO:0000313" key="7">
    <source>
        <dbReference type="EMBL" id="MBB4010406.1"/>
    </source>
</evidence>
<keyword evidence="5 6" id="KW-0472">Membrane</keyword>
<dbReference type="Proteomes" id="UP000185598">
    <property type="component" value="Unassembled WGS sequence"/>
</dbReference>
<dbReference type="GO" id="GO:0005886">
    <property type="term" value="C:plasma membrane"/>
    <property type="evidence" value="ECO:0007669"/>
    <property type="project" value="UniProtKB-SubCell"/>
</dbReference>
<dbReference type="AlphaFoldDB" id="A0A1Q9AAV9"/>
<sequence length="436" mass="46330">MSLKKNLSISQGVVLAICTIVGSGLLGLPGLAIETSGGKVAALAWPITTVISIPLVLVFLKLSLDVQDSGGIARYASLALGEWAGTAATFILALTFMLCIPIGTYMGSTYIQKILGLPTSQIFTISLLVLSVSTLLNYFGVRPSAWINKASALSMVLLVILFVVAKPGLLADGLSAYQTYIWDWQDVSVSSIWGACAILFWAFLGWENLSFGSEEVKGGSFAIKLIFLIGFIAVTLIYAALALVAAGADAEGLNIAGVSGMLGILDGSPFAPFADVLIVLIVIANVNAWVFAASRMMYAAGRERILPNFLGTLSKSSIPQASLIFMLAVYLLLSAAIHFQFIPLSKGLMIANQNFIFIYIAVIICYVKSNRSAASLTIAALSAASTAFIVSGFGWMLAIPLTLTLVGYGIHRLRNRQVDHRKWDAALVKSKAETGN</sequence>
<evidence type="ECO:0000256" key="3">
    <source>
        <dbReference type="ARBA" id="ARBA00022692"/>
    </source>
</evidence>
<dbReference type="EMBL" id="JACIED010000008">
    <property type="protein sequence ID" value="MBB4010406.1"/>
    <property type="molecule type" value="Genomic_DNA"/>
</dbReference>
<dbReference type="InterPro" id="IPR050367">
    <property type="entry name" value="APC_superfamily"/>
</dbReference>
<dbReference type="RefSeq" id="WP_075612779.1">
    <property type="nucleotide sequence ID" value="NZ_JACIED010000008.1"/>
</dbReference>
<feature type="transmembrane region" description="Helical" evidence="6">
    <location>
        <begin position="119"/>
        <end position="140"/>
    </location>
</feature>
<organism evidence="8 9">
    <name type="scientific">Allorhizobium taibaishanense</name>
    <dbReference type="NCBI Taxonomy" id="887144"/>
    <lineage>
        <taxon>Bacteria</taxon>
        <taxon>Pseudomonadati</taxon>
        <taxon>Pseudomonadota</taxon>
        <taxon>Alphaproteobacteria</taxon>
        <taxon>Hyphomicrobiales</taxon>
        <taxon>Rhizobiaceae</taxon>
        <taxon>Rhizobium/Agrobacterium group</taxon>
        <taxon>Allorhizobium</taxon>
    </lineage>
</organism>
<evidence type="ECO:0000256" key="2">
    <source>
        <dbReference type="ARBA" id="ARBA00022475"/>
    </source>
</evidence>
<dbReference type="GO" id="GO:0022857">
    <property type="term" value="F:transmembrane transporter activity"/>
    <property type="evidence" value="ECO:0007669"/>
    <property type="project" value="InterPro"/>
</dbReference>
<dbReference type="EMBL" id="MKIN01000017">
    <property type="protein sequence ID" value="OLP52012.1"/>
    <property type="molecule type" value="Genomic_DNA"/>
</dbReference>
<evidence type="ECO:0000313" key="9">
    <source>
        <dbReference type="Proteomes" id="UP000185598"/>
    </source>
</evidence>
<evidence type="ECO:0000256" key="5">
    <source>
        <dbReference type="ARBA" id="ARBA00023136"/>
    </source>
</evidence>
<dbReference type="PIRSF" id="PIRSF006060">
    <property type="entry name" value="AA_transporter"/>
    <property type="match status" value="1"/>
</dbReference>
<feature type="transmembrane region" description="Helical" evidence="6">
    <location>
        <begin position="323"/>
        <end position="342"/>
    </location>
</feature>
<keyword evidence="2" id="KW-1003">Cell membrane</keyword>
<dbReference type="Pfam" id="PF13520">
    <property type="entry name" value="AA_permease_2"/>
    <property type="match status" value="1"/>
</dbReference>
<dbReference type="STRING" id="887144.BJF91_09700"/>
<evidence type="ECO:0000256" key="1">
    <source>
        <dbReference type="ARBA" id="ARBA00004651"/>
    </source>
</evidence>
<dbReference type="Proteomes" id="UP000544107">
    <property type="component" value="Unassembled WGS sequence"/>
</dbReference>
<gene>
    <name evidence="8" type="ORF">BJF91_09700</name>
    <name evidence="7" type="ORF">GGQ71_004707</name>
</gene>
<comment type="caution">
    <text evidence="8">The sequence shown here is derived from an EMBL/GenBank/DDBJ whole genome shotgun (WGS) entry which is preliminary data.</text>
</comment>
<feature type="transmembrane region" description="Helical" evidence="6">
    <location>
        <begin position="191"/>
        <end position="209"/>
    </location>
</feature>
<reference evidence="7 10" key="2">
    <citation type="submission" date="2020-08" db="EMBL/GenBank/DDBJ databases">
        <title>Genomic Encyclopedia of Type Strains, Phase IV (KMG-IV): sequencing the most valuable type-strain genomes for metagenomic binning, comparative biology and taxonomic classification.</title>
        <authorList>
            <person name="Goeker M."/>
        </authorList>
    </citation>
    <scope>NUCLEOTIDE SEQUENCE [LARGE SCALE GENOMIC DNA]</scope>
    <source>
        <strain evidence="7 10">DSM 100021</strain>
    </source>
</reference>
<proteinExistence type="predicted"/>
<feature type="transmembrane region" description="Helical" evidence="6">
    <location>
        <begin position="83"/>
        <end position="107"/>
    </location>
</feature>
<keyword evidence="3 6" id="KW-0812">Transmembrane</keyword>
<evidence type="ECO:0000313" key="10">
    <source>
        <dbReference type="Proteomes" id="UP000544107"/>
    </source>
</evidence>
<dbReference type="InterPro" id="IPR002293">
    <property type="entry name" value="AA/rel_permease1"/>
</dbReference>
<accession>A0A1Q9AAV9</accession>
<evidence type="ECO:0000256" key="6">
    <source>
        <dbReference type="SAM" id="Phobius"/>
    </source>
</evidence>
<feature type="transmembrane region" description="Helical" evidence="6">
    <location>
        <begin position="348"/>
        <end position="367"/>
    </location>
</feature>
<keyword evidence="4 6" id="KW-1133">Transmembrane helix</keyword>
<name>A0A1Q9AAV9_9HYPH</name>